<comment type="caution">
    <text evidence="2">The sequence shown here is derived from an EMBL/GenBank/DDBJ whole genome shotgun (WGS) entry which is preliminary data.</text>
</comment>
<evidence type="ECO:0000313" key="2">
    <source>
        <dbReference type="EMBL" id="MBK1814586.1"/>
    </source>
</evidence>
<keyword evidence="3" id="KW-1185">Reference proteome</keyword>
<dbReference type="AlphaFoldDB" id="A0A934R0E6"/>
<keyword evidence="1" id="KW-0812">Transmembrane</keyword>
<sequence length="206" mass="22919">MTTQEEAAEQLRVIRSMMERATVFRALSGETALVGGAISMTVAWFSEKRHGWPWSAWWIGGLLVVLCFYAFQSYRMKAVDNRPFWGSGLRLALRGALPPLITGGFLGLLFVRGGNDVVAACMWVIHYGLALLAIREFAPKSMVWLGWAFVVFGVASLAFVADVIHLEQHWMMHLNSSRLMAIAFGGFHLIYGGLIVTTGRRDEIPV</sequence>
<dbReference type="EMBL" id="JAENIK010000004">
    <property type="protein sequence ID" value="MBK1814586.1"/>
    <property type="molecule type" value="Genomic_DNA"/>
</dbReference>
<dbReference type="RefSeq" id="WP_200349544.1">
    <property type="nucleotide sequence ID" value="NZ_JAENIK010000004.1"/>
</dbReference>
<accession>A0A934R0E6</accession>
<feature type="transmembrane region" description="Helical" evidence="1">
    <location>
        <begin position="117"/>
        <end position="134"/>
    </location>
</feature>
<feature type="transmembrane region" description="Helical" evidence="1">
    <location>
        <begin position="51"/>
        <end position="71"/>
    </location>
</feature>
<proteinExistence type="predicted"/>
<reference evidence="2" key="1">
    <citation type="submission" date="2021-01" db="EMBL/GenBank/DDBJ databases">
        <title>Modified the classification status of verrucomicrobia.</title>
        <authorList>
            <person name="Feng X."/>
        </authorList>
    </citation>
    <scope>NUCLEOTIDE SEQUENCE</scope>
    <source>
        <strain evidence="2">JCM 18052</strain>
    </source>
</reference>
<feature type="transmembrane region" description="Helical" evidence="1">
    <location>
        <begin position="179"/>
        <end position="197"/>
    </location>
</feature>
<feature type="transmembrane region" description="Helical" evidence="1">
    <location>
        <begin position="91"/>
        <end position="111"/>
    </location>
</feature>
<feature type="transmembrane region" description="Helical" evidence="1">
    <location>
        <begin position="22"/>
        <end position="45"/>
    </location>
</feature>
<feature type="transmembrane region" description="Helical" evidence="1">
    <location>
        <begin position="141"/>
        <end position="159"/>
    </location>
</feature>
<organism evidence="2 3">
    <name type="scientific">Luteolibacter yonseiensis</name>
    <dbReference type="NCBI Taxonomy" id="1144680"/>
    <lineage>
        <taxon>Bacteria</taxon>
        <taxon>Pseudomonadati</taxon>
        <taxon>Verrucomicrobiota</taxon>
        <taxon>Verrucomicrobiia</taxon>
        <taxon>Verrucomicrobiales</taxon>
        <taxon>Verrucomicrobiaceae</taxon>
        <taxon>Luteolibacter</taxon>
    </lineage>
</organism>
<evidence type="ECO:0000256" key="1">
    <source>
        <dbReference type="SAM" id="Phobius"/>
    </source>
</evidence>
<evidence type="ECO:0000313" key="3">
    <source>
        <dbReference type="Proteomes" id="UP000600139"/>
    </source>
</evidence>
<name>A0A934R0E6_9BACT</name>
<dbReference type="Proteomes" id="UP000600139">
    <property type="component" value="Unassembled WGS sequence"/>
</dbReference>
<protein>
    <submittedName>
        <fullName evidence="2">Uncharacterized protein</fullName>
    </submittedName>
</protein>
<keyword evidence="1" id="KW-0472">Membrane</keyword>
<keyword evidence="1" id="KW-1133">Transmembrane helix</keyword>
<gene>
    <name evidence="2" type="ORF">JIN84_03105</name>
</gene>